<dbReference type="Proteomes" id="UP000071778">
    <property type="component" value="Chromosome"/>
</dbReference>
<reference evidence="4 5" key="1">
    <citation type="submission" date="2015-11" db="EMBL/GenBank/DDBJ databases">
        <title>Exploring the genomic traits of fungus-feeding bacterial genus Collimonas.</title>
        <authorList>
            <person name="Song C."/>
            <person name="Schmidt R."/>
            <person name="de Jager V."/>
            <person name="Krzyzanowska D."/>
            <person name="Jongedijk E."/>
            <person name="Cankar K."/>
            <person name="Beekwilder J."/>
            <person name="van Veen A."/>
            <person name="de Boer W."/>
            <person name="van Veen J.A."/>
            <person name="Garbeva P."/>
        </authorList>
    </citation>
    <scope>NUCLEOTIDE SEQUENCE [LARGE SCALE GENOMIC DNA]</scope>
    <source>
        <strain evidence="4 5">Ter282</strain>
    </source>
</reference>
<gene>
    <name evidence="4" type="ORF">CAter282_2175</name>
</gene>
<dbReference type="PATRIC" id="fig|279058.17.peg.2337"/>
<dbReference type="PROSITE" id="PS51186">
    <property type="entry name" value="GNAT"/>
    <property type="match status" value="1"/>
</dbReference>
<evidence type="ECO:0000259" key="3">
    <source>
        <dbReference type="PROSITE" id="PS51186"/>
    </source>
</evidence>
<accession>A0A127PQL8</accession>
<proteinExistence type="predicted"/>
<evidence type="ECO:0000313" key="5">
    <source>
        <dbReference type="Proteomes" id="UP000071778"/>
    </source>
</evidence>
<keyword evidence="5" id="KW-1185">Reference proteome</keyword>
<sequence length="128" mass="14273">MFTTHAFLSHEDRIAIEMEVRDFLPAAPLWLAVNEDDQALGFMLLSGAHMEALFIDPAHHGKGIGHALVNHALTLHECLTTDVNEQNAQAAAFYFRIGFKATGRSECDSQGRAYPLIHLKFQPQSKKD</sequence>
<organism evidence="4 5">
    <name type="scientific">Collimonas arenae</name>
    <dbReference type="NCBI Taxonomy" id="279058"/>
    <lineage>
        <taxon>Bacteria</taxon>
        <taxon>Pseudomonadati</taxon>
        <taxon>Pseudomonadota</taxon>
        <taxon>Betaproteobacteria</taxon>
        <taxon>Burkholderiales</taxon>
        <taxon>Oxalobacteraceae</taxon>
        <taxon>Collimonas</taxon>
    </lineage>
</organism>
<keyword evidence="1" id="KW-0808">Transferase</keyword>
<feature type="domain" description="N-acetyltransferase" evidence="3">
    <location>
        <begin position="1"/>
        <end position="123"/>
    </location>
</feature>
<dbReference type="PANTHER" id="PTHR43800:SF1">
    <property type="entry name" value="PEPTIDYL-LYSINE N-ACETYLTRANSFERASE YJAB"/>
    <property type="match status" value="1"/>
</dbReference>
<dbReference type="AlphaFoldDB" id="A0A127PQL8"/>
<dbReference type="PANTHER" id="PTHR43800">
    <property type="entry name" value="PEPTIDYL-LYSINE N-ACETYLTRANSFERASE YJAB"/>
    <property type="match status" value="1"/>
</dbReference>
<dbReference type="GO" id="GO:0016747">
    <property type="term" value="F:acyltransferase activity, transferring groups other than amino-acyl groups"/>
    <property type="evidence" value="ECO:0007669"/>
    <property type="project" value="InterPro"/>
</dbReference>
<dbReference type="InterPro" id="IPR016181">
    <property type="entry name" value="Acyl_CoA_acyltransferase"/>
</dbReference>
<dbReference type="Gene3D" id="3.40.630.30">
    <property type="match status" value="1"/>
</dbReference>
<dbReference type="SUPFAM" id="SSF55729">
    <property type="entry name" value="Acyl-CoA N-acyltransferases (Nat)"/>
    <property type="match status" value="1"/>
</dbReference>
<evidence type="ECO:0000256" key="2">
    <source>
        <dbReference type="ARBA" id="ARBA00023315"/>
    </source>
</evidence>
<dbReference type="NCBIfam" id="NF007807">
    <property type="entry name" value="PRK10514.1"/>
    <property type="match status" value="1"/>
</dbReference>
<name>A0A127PQL8_9BURK</name>
<dbReference type="EMBL" id="CP013235">
    <property type="protein sequence ID" value="AMP09929.1"/>
    <property type="molecule type" value="Genomic_DNA"/>
</dbReference>
<dbReference type="InterPro" id="IPR000182">
    <property type="entry name" value="GNAT_dom"/>
</dbReference>
<keyword evidence="2" id="KW-0012">Acyltransferase</keyword>
<protein>
    <recommendedName>
        <fullName evidence="3">N-acetyltransferase domain-containing protein</fullName>
    </recommendedName>
</protein>
<dbReference type="Pfam" id="PF13673">
    <property type="entry name" value="Acetyltransf_10"/>
    <property type="match status" value="1"/>
</dbReference>
<evidence type="ECO:0000313" key="4">
    <source>
        <dbReference type="EMBL" id="AMP09929.1"/>
    </source>
</evidence>
<dbReference type="CDD" id="cd04301">
    <property type="entry name" value="NAT_SF"/>
    <property type="match status" value="1"/>
</dbReference>
<evidence type="ECO:0000256" key="1">
    <source>
        <dbReference type="ARBA" id="ARBA00022679"/>
    </source>
</evidence>